<evidence type="ECO:0000256" key="8">
    <source>
        <dbReference type="ARBA" id="ARBA00023242"/>
    </source>
</evidence>
<dbReference type="AlphaFoldDB" id="A0AAW1R9H2"/>
<dbReference type="InterPro" id="IPR003347">
    <property type="entry name" value="JmjC_dom"/>
</dbReference>
<dbReference type="PANTHER" id="PTHR12461">
    <property type="entry name" value="HYPOXIA-INDUCIBLE FACTOR 1 ALPHA INHIBITOR-RELATED"/>
    <property type="match status" value="1"/>
</dbReference>
<proteinExistence type="inferred from homology"/>
<protein>
    <recommendedName>
        <fullName evidence="10">JmjC domain-containing protein</fullName>
    </recommendedName>
</protein>
<dbReference type="InterPro" id="IPR041667">
    <property type="entry name" value="Cupin_8"/>
</dbReference>
<organism evidence="11 12">
    <name type="scientific">[Myrmecia] bisecta</name>
    <dbReference type="NCBI Taxonomy" id="41462"/>
    <lineage>
        <taxon>Eukaryota</taxon>
        <taxon>Viridiplantae</taxon>
        <taxon>Chlorophyta</taxon>
        <taxon>core chlorophytes</taxon>
        <taxon>Trebouxiophyceae</taxon>
        <taxon>Trebouxiales</taxon>
        <taxon>Trebouxiaceae</taxon>
        <taxon>Myrmecia</taxon>
    </lineage>
</organism>
<name>A0AAW1R9H2_9CHLO</name>
<dbReference type="GO" id="GO:0051213">
    <property type="term" value="F:dioxygenase activity"/>
    <property type="evidence" value="ECO:0007669"/>
    <property type="project" value="UniProtKB-KW"/>
</dbReference>
<dbReference type="GO" id="GO:0005634">
    <property type="term" value="C:nucleus"/>
    <property type="evidence" value="ECO:0007669"/>
    <property type="project" value="UniProtKB-SubCell"/>
</dbReference>
<dbReference type="PROSITE" id="PS51184">
    <property type="entry name" value="JMJC"/>
    <property type="match status" value="1"/>
</dbReference>
<dbReference type="Pfam" id="PF13621">
    <property type="entry name" value="Cupin_8"/>
    <property type="match status" value="1"/>
</dbReference>
<reference evidence="11 12" key="1">
    <citation type="journal article" date="2024" name="Nat. Commun.">
        <title>Phylogenomics reveals the evolutionary origins of lichenization in chlorophyte algae.</title>
        <authorList>
            <person name="Puginier C."/>
            <person name="Libourel C."/>
            <person name="Otte J."/>
            <person name="Skaloud P."/>
            <person name="Haon M."/>
            <person name="Grisel S."/>
            <person name="Petersen M."/>
            <person name="Berrin J.G."/>
            <person name="Delaux P.M."/>
            <person name="Dal Grande F."/>
            <person name="Keller J."/>
        </authorList>
    </citation>
    <scope>NUCLEOTIDE SEQUENCE [LARGE SCALE GENOMIC DNA]</scope>
    <source>
        <strain evidence="11 12">SAG 2043</strain>
    </source>
</reference>
<accession>A0AAW1R9H2</accession>
<evidence type="ECO:0000256" key="4">
    <source>
        <dbReference type="ARBA" id="ARBA00022723"/>
    </source>
</evidence>
<feature type="domain" description="JmjC" evidence="10">
    <location>
        <begin position="278"/>
        <end position="412"/>
    </location>
</feature>
<evidence type="ECO:0000256" key="6">
    <source>
        <dbReference type="ARBA" id="ARBA00023002"/>
    </source>
</evidence>
<comment type="subcellular location">
    <subcellularLocation>
        <location evidence="2">Nucleus</location>
    </subcellularLocation>
</comment>
<sequence>MMNYSMPSKPEGCQLKTLGFSMTKLNSLMCELVTSRQLNSLWPGLLSVGGRSSVPLLKDALNAVQEGPSNRLTECANIIKEVCWEKLHTGNWKDVDVAWRDAYSLACLLCAYARVATLDDSAAADRDAGQASAELGCRPASQRSSAGGLGGEGQQPDGSATETLKRKLCTIDARTGAQRKLDLLPPGSHGRHSRRPAIEHLPSLERFLSGYMAPAGRTAMPVVITGAMADWPALQRWADLDYLVAVAGSRTVPVELGAHYLAPAWGQQLMRLADFIHAHIPILKADIREPEYCMLGDGDMQSVNAWFGPAGTVTPLHYDPHHNLLSQVVGCKYVRLYPPEATPRLYPYNQGLTTNSSQVDIDKPDLAEFPAFKGLPFVDCELEEGQMLYIPPGWWHYVKALSVSFSVSFWWK</sequence>
<dbReference type="Proteomes" id="UP001489004">
    <property type="component" value="Unassembled WGS sequence"/>
</dbReference>
<dbReference type="Pfam" id="PF24472">
    <property type="entry name" value="ARM_KDM8_N"/>
    <property type="match status" value="1"/>
</dbReference>
<feature type="region of interest" description="Disordered" evidence="9">
    <location>
        <begin position="132"/>
        <end position="161"/>
    </location>
</feature>
<keyword evidence="8" id="KW-0539">Nucleus</keyword>
<evidence type="ECO:0000256" key="7">
    <source>
        <dbReference type="ARBA" id="ARBA00023004"/>
    </source>
</evidence>
<dbReference type="PANTHER" id="PTHR12461:SF105">
    <property type="entry name" value="HYPOXIA-INDUCIBLE FACTOR 1-ALPHA INHIBITOR"/>
    <property type="match status" value="1"/>
</dbReference>
<dbReference type="InterPro" id="IPR056520">
    <property type="entry name" value="ARM_KDM8_N"/>
</dbReference>
<dbReference type="SMART" id="SM00558">
    <property type="entry name" value="JmjC"/>
    <property type="match status" value="1"/>
</dbReference>
<evidence type="ECO:0000256" key="9">
    <source>
        <dbReference type="SAM" id="MobiDB-lite"/>
    </source>
</evidence>
<dbReference type="EMBL" id="JALJOR010000001">
    <property type="protein sequence ID" value="KAK9830459.1"/>
    <property type="molecule type" value="Genomic_DNA"/>
</dbReference>
<comment type="caution">
    <text evidence="11">The sequence shown here is derived from an EMBL/GenBank/DDBJ whole genome shotgun (WGS) entry which is preliminary data.</text>
</comment>
<dbReference type="SUPFAM" id="SSF51197">
    <property type="entry name" value="Clavaminate synthase-like"/>
    <property type="match status" value="1"/>
</dbReference>
<gene>
    <name evidence="11" type="ORF">WJX72_011885</name>
</gene>
<keyword evidence="5" id="KW-0223">Dioxygenase</keyword>
<evidence type="ECO:0000313" key="11">
    <source>
        <dbReference type="EMBL" id="KAK9830459.1"/>
    </source>
</evidence>
<comment type="cofactor">
    <cofactor evidence="1">
        <name>Fe(2+)</name>
        <dbReference type="ChEBI" id="CHEBI:29033"/>
    </cofactor>
</comment>
<evidence type="ECO:0000256" key="3">
    <source>
        <dbReference type="ARBA" id="ARBA00006801"/>
    </source>
</evidence>
<evidence type="ECO:0000256" key="5">
    <source>
        <dbReference type="ARBA" id="ARBA00022964"/>
    </source>
</evidence>
<dbReference type="GO" id="GO:0046872">
    <property type="term" value="F:metal ion binding"/>
    <property type="evidence" value="ECO:0007669"/>
    <property type="project" value="UniProtKB-KW"/>
</dbReference>
<evidence type="ECO:0000313" key="12">
    <source>
        <dbReference type="Proteomes" id="UP001489004"/>
    </source>
</evidence>
<dbReference type="Gene3D" id="2.60.120.650">
    <property type="entry name" value="Cupin"/>
    <property type="match status" value="1"/>
</dbReference>
<evidence type="ECO:0000256" key="1">
    <source>
        <dbReference type="ARBA" id="ARBA00001954"/>
    </source>
</evidence>
<comment type="similarity">
    <text evidence="3">Belongs to the JARID1 histone demethylase family.</text>
</comment>
<evidence type="ECO:0000256" key="2">
    <source>
        <dbReference type="ARBA" id="ARBA00004123"/>
    </source>
</evidence>
<keyword evidence="6" id="KW-0560">Oxidoreductase</keyword>
<keyword evidence="4" id="KW-0479">Metal-binding</keyword>
<keyword evidence="12" id="KW-1185">Reference proteome</keyword>
<keyword evidence="7" id="KW-0408">Iron</keyword>
<evidence type="ECO:0000259" key="10">
    <source>
        <dbReference type="PROSITE" id="PS51184"/>
    </source>
</evidence>